<gene>
    <name evidence="1" type="ORF">G4H13_16760</name>
</gene>
<dbReference type="Proteomes" id="UP000476310">
    <property type="component" value="Unassembled WGS sequence"/>
</dbReference>
<comment type="caution">
    <text evidence="1">The sequence shown here is derived from an EMBL/GenBank/DDBJ whole genome shotgun (WGS) entry which is preliminary data.</text>
</comment>
<evidence type="ECO:0000313" key="1">
    <source>
        <dbReference type="EMBL" id="NEW72002.1"/>
    </source>
</evidence>
<reference evidence="1" key="1">
    <citation type="submission" date="2020-02" db="EMBL/GenBank/DDBJ databases">
        <title>A new Streptomyces sp. for controlling soil-borne diseases.</title>
        <authorList>
            <person name="Li X."/>
            <person name="Tian Y."/>
            <person name="Gao K."/>
        </authorList>
    </citation>
    <scope>NUCLEOTIDE SEQUENCE [LARGE SCALE GENOMIC DNA]</scope>
    <source>
        <strain evidence="1">0250</strain>
    </source>
</reference>
<name>A0A6G4AFF3_9ACTN</name>
<sequence>MTSQAEVVGLRTAKALSYVCGHRDELAAILDEDDDALRAVEAAVGSPAADYVSLTALLDALHAAVRRAGDPTGVYGQTGRSVTPAGVAHVDIVYRCPLQLCIGRSGHEVDDDEPRCQFAPARMALIRERLP</sequence>
<organism evidence="1 2">
    <name type="scientific">Streptomyces rhizosphaericus</name>
    <dbReference type="NCBI Taxonomy" id="114699"/>
    <lineage>
        <taxon>Bacteria</taxon>
        <taxon>Bacillati</taxon>
        <taxon>Actinomycetota</taxon>
        <taxon>Actinomycetes</taxon>
        <taxon>Kitasatosporales</taxon>
        <taxon>Streptomycetaceae</taxon>
        <taxon>Streptomyces</taxon>
        <taxon>Streptomyces violaceusniger group</taxon>
    </lineage>
</organism>
<proteinExistence type="predicted"/>
<accession>A0A6G4AFF3</accession>
<dbReference type="EMBL" id="JAAIKT010000018">
    <property type="protein sequence ID" value="NEW72002.1"/>
    <property type="molecule type" value="Genomic_DNA"/>
</dbReference>
<protein>
    <submittedName>
        <fullName evidence="1">Uncharacterized protein</fullName>
    </submittedName>
</protein>
<evidence type="ECO:0000313" key="2">
    <source>
        <dbReference type="Proteomes" id="UP000476310"/>
    </source>
</evidence>
<dbReference type="AlphaFoldDB" id="A0A6G4AFF3"/>
<keyword evidence="2" id="KW-1185">Reference proteome</keyword>
<dbReference type="RefSeq" id="WP_164428125.1">
    <property type="nucleotide sequence ID" value="NZ_JAAIKT010000018.1"/>
</dbReference>